<dbReference type="CDD" id="cd00830">
    <property type="entry name" value="KAS_III"/>
    <property type="match status" value="1"/>
</dbReference>
<keyword evidence="3" id="KW-0012">Acyltransferase</keyword>
<dbReference type="EMBL" id="JBJDQH010000007">
    <property type="protein sequence ID" value="MFK4267497.1"/>
    <property type="molecule type" value="Genomic_DNA"/>
</dbReference>
<evidence type="ECO:0000313" key="6">
    <source>
        <dbReference type="EMBL" id="MFK4267497.1"/>
    </source>
</evidence>
<gene>
    <name evidence="6" type="ORF">ACI2L5_21530</name>
</gene>
<dbReference type="Proteomes" id="UP001620295">
    <property type="component" value="Unassembled WGS sequence"/>
</dbReference>
<dbReference type="InterPro" id="IPR016039">
    <property type="entry name" value="Thiolase-like"/>
</dbReference>
<evidence type="ECO:0000256" key="3">
    <source>
        <dbReference type="ARBA" id="ARBA00023315"/>
    </source>
</evidence>
<evidence type="ECO:0000259" key="5">
    <source>
        <dbReference type="Pfam" id="PF08545"/>
    </source>
</evidence>
<dbReference type="Gene3D" id="3.40.47.10">
    <property type="match status" value="1"/>
</dbReference>
<protein>
    <submittedName>
        <fullName evidence="6">Ketoacyl-ACP synthase III</fullName>
    </submittedName>
</protein>
<evidence type="ECO:0000259" key="4">
    <source>
        <dbReference type="Pfam" id="PF08541"/>
    </source>
</evidence>
<evidence type="ECO:0000256" key="2">
    <source>
        <dbReference type="ARBA" id="ARBA00022679"/>
    </source>
</evidence>
<name>A0ABW8LNK9_9ACTN</name>
<evidence type="ECO:0000256" key="1">
    <source>
        <dbReference type="ARBA" id="ARBA00022490"/>
    </source>
</evidence>
<dbReference type="PANTHER" id="PTHR34069:SF2">
    <property type="entry name" value="BETA-KETOACYL-[ACYL-CARRIER-PROTEIN] SYNTHASE III"/>
    <property type="match status" value="1"/>
</dbReference>
<feature type="domain" description="Beta-ketoacyl-[acyl-carrier-protein] synthase III C-terminal" evidence="4">
    <location>
        <begin position="276"/>
        <end position="365"/>
    </location>
</feature>
<keyword evidence="7" id="KW-1185">Reference proteome</keyword>
<comment type="caution">
    <text evidence="6">The sequence shown here is derived from an EMBL/GenBank/DDBJ whole genome shotgun (WGS) entry which is preliminary data.</text>
</comment>
<dbReference type="PANTHER" id="PTHR34069">
    <property type="entry name" value="3-OXOACYL-[ACYL-CARRIER-PROTEIN] SYNTHASE 3"/>
    <property type="match status" value="1"/>
</dbReference>
<sequence length="366" mass="38961">MSPPTVDEKKFKEQCDSCFPSPCQGRHACCLVIDELDFPMPTGIISIGSHVPDHVVGNDQVAQWAGVSEEWIHERTGIRERRYASAGTATSDLAVHAVRQIFSERDGAAELIDALILATCTPDVPQPATAAIVQHKLGLRAIPAFDVNAVCSGFLYGMAVADGLRSASPDTEHVLVVGADMFSTIMDRSDRSTVSLFGDGAGAVLLGPVPEGYGLLAMRTLSDGALHHLVGVPAGGTALPLDRAALQSGQNFLKMDGRAIRQYVQTTLPKIVNQVLDDAGLGLGEVDRFIFHQANPRLLESFADMTGIDRKRMPLTAPQLGNTAGASIPVTLCAADRDRPLERGENLLLASIGGGMNAAATLLRWY</sequence>
<evidence type="ECO:0000313" key="7">
    <source>
        <dbReference type="Proteomes" id="UP001620295"/>
    </source>
</evidence>
<dbReference type="NCBIfam" id="NF006829">
    <property type="entry name" value="PRK09352.1"/>
    <property type="match status" value="1"/>
</dbReference>
<keyword evidence="1" id="KW-0963">Cytoplasm</keyword>
<dbReference type="Pfam" id="PF08541">
    <property type="entry name" value="ACP_syn_III_C"/>
    <property type="match status" value="1"/>
</dbReference>
<dbReference type="Pfam" id="PF08545">
    <property type="entry name" value="ACP_syn_III"/>
    <property type="match status" value="1"/>
</dbReference>
<dbReference type="InterPro" id="IPR013747">
    <property type="entry name" value="ACP_syn_III_C"/>
</dbReference>
<dbReference type="InterPro" id="IPR013751">
    <property type="entry name" value="ACP_syn_III_N"/>
</dbReference>
<proteinExistence type="predicted"/>
<accession>A0ABW8LNK9</accession>
<feature type="domain" description="Beta-ketoacyl-[acyl-carrier-protein] synthase III N-terminal" evidence="5">
    <location>
        <begin position="145"/>
        <end position="224"/>
    </location>
</feature>
<dbReference type="RefSeq" id="WP_358643487.1">
    <property type="nucleotide sequence ID" value="NZ_JBFACG010000025.1"/>
</dbReference>
<dbReference type="SUPFAM" id="SSF53901">
    <property type="entry name" value="Thiolase-like"/>
    <property type="match status" value="1"/>
</dbReference>
<reference evidence="6 7" key="1">
    <citation type="submission" date="2024-11" db="EMBL/GenBank/DDBJ databases">
        <title>The Natural Products Discovery Center: Release of the First 8490 Sequenced Strains for Exploring Actinobacteria Biosynthetic Diversity.</title>
        <authorList>
            <person name="Kalkreuter E."/>
            <person name="Kautsar S.A."/>
            <person name="Yang D."/>
            <person name="Bader C.D."/>
            <person name="Teijaro C.N."/>
            <person name="Fluegel L."/>
            <person name="Davis C.M."/>
            <person name="Simpson J.R."/>
            <person name="Lauterbach L."/>
            <person name="Steele A.D."/>
            <person name="Gui C."/>
            <person name="Meng S."/>
            <person name="Li G."/>
            <person name="Viehrig K."/>
            <person name="Ye F."/>
            <person name="Su P."/>
            <person name="Kiefer A.F."/>
            <person name="Nichols A."/>
            <person name="Cepeda A.J."/>
            <person name="Yan W."/>
            <person name="Fan B."/>
            <person name="Jiang Y."/>
            <person name="Adhikari A."/>
            <person name="Zheng C.-J."/>
            <person name="Schuster L."/>
            <person name="Cowan T.M."/>
            <person name="Smanski M.J."/>
            <person name="Chevrette M.G."/>
            <person name="De Carvalho L.P.S."/>
            <person name="Shen B."/>
        </authorList>
    </citation>
    <scope>NUCLEOTIDE SEQUENCE [LARGE SCALE GENOMIC DNA]</scope>
    <source>
        <strain evidence="6 7">NPDC020863</strain>
    </source>
</reference>
<keyword evidence="2" id="KW-0808">Transferase</keyword>
<organism evidence="6 7">
    <name type="scientific">Streptomyces milbemycinicus</name>
    <dbReference type="NCBI Taxonomy" id="476552"/>
    <lineage>
        <taxon>Bacteria</taxon>
        <taxon>Bacillati</taxon>
        <taxon>Actinomycetota</taxon>
        <taxon>Actinomycetes</taxon>
        <taxon>Kitasatosporales</taxon>
        <taxon>Streptomycetaceae</taxon>
        <taxon>Streptomyces</taxon>
    </lineage>
</organism>